<keyword evidence="4" id="KW-0677">Repeat</keyword>
<dbReference type="GO" id="GO:0003882">
    <property type="term" value="F:CDP-diacylglycerol-serine O-phosphatidyltransferase activity"/>
    <property type="evidence" value="ECO:0007669"/>
    <property type="project" value="UniProtKB-EC"/>
</dbReference>
<dbReference type="CDD" id="cd09136">
    <property type="entry name" value="PLDc_PSS_G_neg_2"/>
    <property type="match status" value="1"/>
</dbReference>
<proteinExistence type="inferred from homology"/>
<organism evidence="9 10">
    <name type="scientific">Enterovibrio gelatinilyticus</name>
    <dbReference type="NCBI Taxonomy" id="2899819"/>
    <lineage>
        <taxon>Bacteria</taxon>
        <taxon>Pseudomonadati</taxon>
        <taxon>Pseudomonadota</taxon>
        <taxon>Gammaproteobacteria</taxon>
        <taxon>Vibrionales</taxon>
        <taxon>Vibrionaceae</taxon>
        <taxon>Enterovibrio</taxon>
    </lineage>
</organism>
<keyword evidence="3 9" id="KW-0808">Transferase</keyword>
<dbReference type="Proteomes" id="UP001149400">
    <property type="component" value="Unassembled WGS sequence"/>
</dbReference>
<reference evidence="9" key="1">
    <citation type="submission" date="2021-12" db="EMBL/GenBank/DDBJ databases">
        <title>Enterovibrio ZSDZ35 sp. nov. and Enterovibrio ZSDZ42 sp. nov., isolated from coastal seawater in Qingdao.</title>
        <authorList>
            <person name="Zhang P."/>
        </authorList>
    </citation>
    <scope>NUCLEOTIDE SEQUENCE</scope>
    <source>
        <strain evidence="9">ZSDZ42</strain>
    </source>
</reference>
<accession>A0ABT5R9G6</accession>
<dbReference type="InterPro" id="IPR001736">
    <property type="entry name" value="PLipase_D/transphosphatidylase"/>
</dbReference>
<keyword evidence="6" id="KW-0594">Phospholipid biosynthesis</keyword>
<feature type="domain" description="PLD phosphodiesterase" evidence="8">
    <location>
        <begin position="129"/>
        <end position="155"/>
    </location>
</feature>
<dbReference type="InterPro" id="IPR025202">
    <property type="entry name" value="PLD-like_dom"/>
</dbReference>
<evidence type="ECO:0000313" key="9">
    <source>
        <dbReference type="EMBL" id="MDD1796376.1"/>
    </source>
</evidence>
<dbReference type="CDD" id="cd09134">
    <property type="entry name" value="PLDc_PSS_G_neg_1"/>
    <property type="match status" value="1"/>
</dbReference>
<comment type="similarity">
    <text evidence="1">Belongs to the CDP-alcohol phosphatidyltransferase class-II family.</text>
</comment>
<dbReference type="NCBIfam" id="NF006946">
    <property type="entry name" value="PRK09428.1"/>
    <property type="match status" value="1"/>
</dbReference>
<comment type="caution">
    <text evidence="9">The sequence shown here is derived from an EMBL/GenBank/DDBJ whole genome shotgun (WGS) entry which is preliminary data.</text>
</comment>
<evidence type="ECO:0000256" key="6">
    <source>
        <dbReference type="ARBA" id="ARBA00023209"/>
    </source>
</evidence>
<evidence type="ECO:0000256" key="3">
    <source>
        <dbReference type="ARBA" id="ARBA00022679"/>
    </source>
</evidence>
<dbReference type="EC" id="2.7.8.8" evidence="9"/>
<dbReference type="RefSeq" id="WP_274167102.1">
    <property type="nucleotide sequence ID" value="NZ_JAJUBC010000057.1"/>
</dbReference>
<dbReference type="SUPFAM" id="SSF56024">
    <property type="entry name" value="Phospholipase D/nuclease"/>
    <property type="match status" value="2"/>
</dbReference>
<evidence type="ECO:0000256" key="1">
    <source>
        <dbReference type="ARBA" id="ARBA00010682"/>
    </source>
</evidence>
<protein>
    <submittedName>
        <fullName evidence="9">CDP-diacylglycerol--serine O-phosphatidyltransferase</fullName>
        <ecNumber evidence="9">2.7.8.8</ecNumber>
    </submittedName>
</protein>
<dbReference type="EMBL" id="JAJUBC010000057">
    <property type="protein sequence ID" value="MDD1796376.1"/>
    <property type="molecule type" value="Genomic_DNA"/>
</dbReference>
<dbReference type="Gene3D" id="3.30.870.10">
    <property type="entry name" value="Endonuclease Chain A"/>
    <property type="match status" value="2"/>
</dbReference>
<keyword evidence="10" id="KW-1185">Reference proteome</keyword>
<evidence type="ECO:0000256" key="5">
    <source>
        <dbReference type="ARBA" id="ARBA00023098"/>
    </source>
</evidence>
<dbReference type="InterPro" id="IPR016270">
    <property type="entry name" value="PGS1"/>
</dbReference>
<dbReference type="PANTHER" id="PTHR12586">
    <property type="entry name" value="CDP-DIACYLGLYCEROL--SERINE O-PHOSPHATIDYLTRANSFERASE"/>
    <property type="match status" value="1"/>
</dbReference>
<name>A0ABT5R9G6_9GAMM</name>
<dbReference type="Pfam" id="PF13091">
    <property type="entry name" value="PLDc_2"/>
    <property type="match status" value="2"/>
</dbReference>
<keyword evidence="5" id="KW-0443">Lipid metabolism</keyword>
<evidence type="ECO:0000256" key="7">
    <source>
        <dbReference type="ARBA" id="ARBA00023264"/>
    </source>
</evidence>
<keyword evidence="2" id="KW-0444">Lipid biosynthesis</keyword>
<feature type="domain" description="PLD phosphodiesterase" evidence="8">
    <location>
        <begin position="350"/>
        <end position="377"/>
    </location>
</feature>
<evidence type="ECO:0000256" key="4">
    <source>
        <dbReference type="ARBA" id="ARBA00022737"/>
    </source>
</evidence>
<evidence type="ECO:0000259" key="8">
    <source>
        <dbReference type="SMART" id="SM00155"/>
    </source>
</evidence>
<sequence>MDSATANKQLIDQLPKIAHRPDQLETLLDAASFRERLLHEIAQAKSRIYLVALYLQDDEAGRSILDALYEAKQKNPRLDVKVLVDWHRAQRGLIGAEKSDGNAGLYREYSEKYAHKVDILGVPVRNREVFGVLHLKGFIIDETVIYSGASLNDVYLAQHDRYRYDRYHVIHSKALADSMANFISNTLVASDAVNCLSQPSRPETKALKPAIRSLRARLQSASYTFISQHINEDQVGLTPMVGLGKRKNFLNTQICRLIASAHEDLTICTPYFNPPRSVMREIRRALRRGVNITIIVGDKTANDFYIPPEEPFKTISGLPYLYEINLRNFARRNEAAIAKRQLKIHLWKHDNNSFHLKGIWVDRSYMLLTGNNLNPRAWKLDLENAILLHDKHRLLENEAQREIDKILEHTQLIGSYKQIEKLEVYPPQVRKLLKRIKRIRADHLLNQIL</sequence>
<dbReference type="PANTHER" id="PTHR12586:SF1">
    <property type="entry name" value="CDP-DIACYLGLYCEROL--GLYCEROL-3-PHOSPHATE 3-PHOSPHATIDYLTRANSFERASE, MITOCHONDRIAL"/>
    <property type="match status" value="1"/>
</dbReference>
<gene>
    <name evidence="9" type="primary">pssA</name>
    <name evidence="9" type="ORF">LRP50_24985</name>
</gene>
<dbReference type="PIRSF" id="PIRSF000850">
    <property type="entry name" value="Phospholipase_D_PSS"/>
    <property type="match status" value="1"/>
</dbReference>
<evidence type="ECO:0000256" key="2">
    <source>
        <dbReference type="ARBA" id="ARBA00022516"/>
    </source>
</evidence>
<evidence type="ECO:0000313" key="10">
    <source>
        <dbReference type="Proteomes" id="UP001149400"/>
    </source>
</evidence>
<keyword evidence="7" id="KW-1208">Phospholipid metabolism</keyword>
<dbReference type="SMART" id="SM00155">
    <property type="entry name" value="PLDc"/>
    <property type="match status" value="2"/>
</dbReference>